<dbReference type="InterPro" id="IPR029787">
    <property type="entry name" value="Nucleotide_cyclase"/>
</dbReference>
<feature type="transmembrane region" description="Helical" evidence="2">
    <location>
        <begin position="150"/>
        <end position="168"/>
    </location>
</feature>
<feature type="domain" description="Guanylate cyclase" evidence="3">
    <location>
        <begin position="1422"/>
        <end position="1541"/>
    </location>
</feature>
<evidence type="ECO:0000313" key="5">
    <source>
        <dbReference type="Proteomes" id="UP001470230"/>
    </source>
</evidence>
<keyword evidence="5" id="KW-1185">Reference proteome</keyword>
<reference evidence="4 5" key="1">
    <citation type="submission" date="2024-04" db="EMBL/GenBank/DDBJ databases">
        <title>Tritrichomonas musculus Genome.</title>
        <authorList>
            <person name="Alves-Ferreira E."/>
            <person name="Grigg M."/>
            <person name="Lorenzi H."/>
            <person name="Galac M."/>
        </authorList>
    </citation>
    <scope>NUCLEOTIDE SEQUENCE [LARGE SCALE GENOMIC DNA]</scope>
    <source>
        <strain evidence="4 5">EAF2021</strain>
    </source>
</reference>
<feature type="transmembrane region" description="Helical" evidence="2">
    <location>
        <begin position="20"/>
        <end position="38"/>
    </location>
</feature>
<evidence type="ECO:0000313" key="4">
    <source>
        <dbReference type="EMBL" id="KAK8896276.1"/>
    </source>
</evidence>
<dbReference type="InterPro" id="IPR001054">
    <property type="entry name" value="A/G_cyclase"/>
</dbReference>
<dbReference type="Pfam" id="PF00211">
    <property type="entry name" value="Guanylate_cyc"/>
    <property type="match status" value="1"/>
</dbReference>
<dbReference type="SUPFAM" id="SSF55073">
    <property type="entry name" value="Nucleotide cyclase"/>
    <property type="match status" value="1"/>
</dbReference>
<evidence type="ECO:0000256" key="1">
    <source>
        <dbReference type="SAM" id="MobiDB-lite"/>
    </source>
</evidence>
<feature type="compositionally biased region" description="Low complexity" evidence="1">
    <location>
        <begin position="1268"/>
        <end position="1281"/>
    </location>
</feature>
<feature type="compositionally biased region" description="Low complexity" evidence="1">
    <location>
        <begin position="1289"/>
        <end position="1310"/>
    </location>
</feature>
<keyword evidence="2" id="KW-1133">Transmembrane helix</keyword>
<gene>
    <name evidence="4" type="ORF">M9Y10_014173</name>
</gene>
<feature type="transmembrane region" description="Helical" evidence="2">
    <location>
        <begin position="888"/>
        <end position="912"/>
    </location>
</feature>
<sequence>MNQQVPNHEVHGHFHLNKGIKFISMSSNAFVVPFSVILMRIRSNHDFCQVLFLITSIITHLQLLMTSMYPMCATYWAKDPRCFNLIQIFSVFTRLLPQNLSYEAAARSCYILCLISTVSFISIFALILFYRPSSIFNSNSLPFLPTLSFFFLQILCYPMSSLTVYFWFERNQHYGFYPAVLCTICFCFCFFGSRFFEHVLHCLPNFPKLYGVRWSIPQFYIKKALSIFCFVISEAIPHIPKDWAQILCVSLVTAVFAYLMIDNFYFCDGLLIEYNILAVFTFFSGTIFHFIAIFTLFASKRPGIYATLFIILSFPIYIMSVMMCRARISHFNRIFLRAFNNSDYREIDKLPVRILLSCVGLNLPLISNDFSILDHIVEIHPNNFDVISLYAKFSALTFCHFDKLHDLLLSLKRLCNLTFPQQILLTFIEILSLQDECTYNEQKIGEMCSITSSEYVRNLNLFWTEILLGRNERLISLSTSVDNKFQTAVCLFNLLGNSRERMNHSYEQFCSISTLKVSDPVFPDRYSFFNLLYQTKYQAIIFKGQAEALQDRVFRYQPPLKSIHISAYLQKLQKTIHTLKAAIIILPLICAFIFALLGLIFTSLTYHSIVPSWDLFYHLEIVGIDIASMSSISPFLLLSGYDYINFSSISRQFLNNILFNSRMTDTRSDMIIIINRLSEMIPIVLDTFDNYNYPRILNGILNTNVRVYLTSFNGTVDRDMNFIQYLNLVAIRYGEMLRMTREQLILYYNRTQLNSLLTQNADFMINSIDKFLMNFPYEAYDQIRDEFHKTALIIEMVMLSVLVVLIVIAIVLIYLLFKSYDKLFEPLFLLPKVSISELIDKLSSRPSADQISESQENPKLSNQISYNLKQLAYERPSQAFRTRTDMKFIYYIVIIIFIVIIRLIFCPVISIVKNDFEEVFRGMKSATNGYSAQITLLKVLRDLAEFTNRHILNIVEPEDGDKLLLEGLLNLTVKLQDDLVSLSFRGSRFPKIIDKGFFFRSPNNGSTRLANFSYVDKISYLYTELYQFLHNEEENVTDQTLLQNLFNLVFSAISQQIPLLSSDIYYNAKVLLSWMVDKCLMLICFSFLISFIIYLVIRFSPTFSVRNDDFAQPLFSSIPLRSIHRFHQYLGAAESDERSRDEDPKLALTIFDKDATFQTILDPLIMINSSGKIVSMSASAYRLFNIECLPTDSFSEFLQMFSVEDIEITLPNIRDVSFTFHLNSSDPKAQIILFANLFPTHKFAFKSDEKEEKDVKHNNNTTTASIMNNDNNSNDSDNNNDSGGGSGSGSSNSGTNTNTQNGKKVTNNKVKLSDEKEADRDVVCYGCLIEDITKLSALVAQLNYEANRVRLLTVQLACNPALGTFLDLAPFYPMMLPKLAIASFLVPSASVSLDAACLTQQAIRDALNQNPSVTFFGRTTQMFRVVSGLSNTMMTTTEASKILVMFAQRLMSNIDQVQQHLKMQTFDIRCGVHLSGPYIGDIISESPPVFDLFGAPMMISQQIALSTVPKHICISRDVYEAIIDQGFNITFENEIKTIGGDDLSIHNVEY</sequence>
<evidence type="ECO:0000259" key="3">
    <source>
        <dbReference type="Pfam" id="PF00211"/>
    </source>
</evidence>
<accession>A0ABR2KYS6</accession>
<dbReference type="EMBL" id="JAPFFF010000002">
    <property type="protein sequence ID" value="KAK8896276.1"/>
    <property type="molecule type" value="Genomic_DNA"/>
</dbReference>
<keyword evidence="2" id="KW-0472">Membrane</keyword>
<feature type="transmembrane region" description="Helical" evidence="2">
    <location>
        <begin position="175"/>
        <end position="196"/>
    </location>
</feature>
<feature type="transmembrane region" description="Helical" evidence="2">
    <location>
        <begin position="109"/>
        <end position="130"/>
    </location>
</feature>
<feature type="transmembrane region" description="Helical" evidence="2">
    <location>
        <begin position="581"/>
        <end position="601"/>
    </location>
</feature>
<feature type="compositionally biased region" description="Polar residues" evidence="1">
    <location>
        <begin position="1258"/>
        <end position="1267"/>
    </location>
</feature>
<organism evidence="4 5">
    <name type="scientific">Tritrichomonas musculus</name>
    <dbReference type="NCBI Taxonomy" id="1915356"/>
    <lineage>
        <taxon>Eukaryota</taxon>
        <taxon>Metamonada</taxon>
        <taxon>Parabasalia</taxon>
        <taxon>Tritrichomonadida</taxon>
        <taxon>Tritrichomonadidae</taxon>
        <taxon>Tritrichomonas</taxon>
    </lineage>
</organism>
<feature type="region of interest" description="Disordered" evidence="1">
    <location>
        <begin position="1248"/>
        <end position="1312"/>
    </location>
</feature>
<dbReference type="Gene3D" id="3.30.70.1230">
    <property type="entry name" value="Nucleotide cyclase"/>
    <property type="match status" value="1"/>
</dbReference>
<evidence type="ECO:0000256" key="2">
    <source>
        <dbReference type="SAM" id="Phobius"/>
    </source>
</evidence>
<protein>
    <recommendedName>
        <fullName evidence="3">Guanylate cyclase domain-containing protein</fullName>
    </recommendedName>
</protein>
<dbReference type="Proteomes" id="UP001470230">
    <property type="component" value="Unassembled WGS sequence"/>
</dbReference>
<feature type="transmembrane region" description="Helical" evidence="2">
    <location>
        <begin position="50"/>
        <end position="69"/>
    </location>
</feature>
<feature type="transmembrane region" description="Helical" evidence="2">
    <location>
        <begin position="304"/>
        <end position="324"/>
    </location>
</feature>
<keyword evidence="2" id="KW-0812">Transmembrane</keyword>
<feature type="transmembrane region" description="Helical" evidence="2">
    <location>
        <begin position="277"/>
        <end position="298"/>
    </location>
</feature>
<feature type="compositionally biased region" description="Basic and acidic residues" evidence="1">
    <location>
        <begin position="1248"/>
        <end position="1257"/>
    </location>
</feature>
<feature type="transmembrane region" description="Helical" evidence="2">
    <location>
        <begin position="792"/>
        <end position="817"/>
    </location>
</feature>
<name>A0ABR2KYS6_9EUKA</name>
<feature type="transmembrane region" description="Helical" evidence="2">
    <location>
        <begin position="621"/>
        <end position="644"/>
    </location>
</feature>
<comment type="caution">
    <text evidence="4">The sequence shown here is derived from an EMBL/GenBank/DDBJ whole genome shotgun (WGS) entry which is preliminary data.</text>
</comment>
<proteinExistence type="predicted"/>
<feature type="transmembrane region" description="Helical" evidence="2">
    <location>
        <begin position="1079"/>
        <end position="1097"/>
    </location>
</feature>
<feature type="transmembrane region" description="Helical" evidence="2">
    <location>
        <begin position="243"/>
        <end position="265"/>
    </location>
</feature>